<evidence type="ECO:0000313" key="5">
    <source>
        <dbReference type="EnsemblMetazoa" id="HelroP92973"/>
    </source>
</evidence>
<evidence type="ECO:0000256" key="2">
    <source>
        <dbReference type="ARBA" id="ARBA00022837"/>
    </source>
</evidence>
<dbReference type="KEGG" id="hro:HELRODRAFT_92973"/>
<dbReference type="EMBL" id="KB096211">
    <property type="protein sequence ID" value="ESO07445.1"/>
    <property type="molecule type" value="Genomic_DNA"/>
</dbReference>
<keyword evidence="2" id="KW-0106">Calcium</keyword>
<dbReference type="GO" id="GO:0005509">
    <property type="term" value="F:calcium ion binding"/>
    <property type="evidence" value="ECO:0007669"/>
    <property type="project" value="InterPro"/>
</dbReference>
<dbReference type="CTD" id="20217451"/>
<dbReference type="InParanoid" id="T1G8Q4"/>
<dbReference type="FunFam" id="1.10.238.10:FF:000178">
    <property type="entry name" value="Calmodulin-2 A"/>
    <property type="match status" value="1"/>
</dbReference>
<dbReference type="PANTHER" id="PTHR23048:SF0">
    <property type="entry name" value="CALMODULIN LIKE 3"/>
    <property type="match status" value="1"/>
</dbReference>
<dbReference type="InterPro" id="IPR050230">
    <property type="entry name" value="CALM/Myosin/TropC-like"/>
</dbReference>
<evidence type="ECO:0000259" key="3">
    <source>
        <dbReference type="PROSITE" id="PS50222"/>
    </source>
</evidence>
<name>T1G8Q4_HELRO</name>
<keyword evidence="6" id="KW-1185">Reference proteome</keyword>
<dbReference type="AlphaFoldDB" id="T1G8Q4"/>
<sequence length="49" mass="5474">EYQEAFAAFDKDNDGTITSKELGEVMRLLGENPTETELLKIIDEVDLDG</sequence>
<dbReference type="InterPro" id="IPR011992">
    <property type="entry name" value="EF-hand-dom_pair"/>
</dbReference>
<dbReference type="HOGENOM" id="CLU_061288_22_6_1"/>
<dbReference type="eggNOG" id="KOG0027">
    <property type="taxonomic scope" value="Eukaryota"/>
</dbReference>
<reference evidence="6" key="1">
    <citation type="submission" date="2012-12" db="EMBL/GenBank/DDBJ databases">
        <authorList>
            <person name="Hellsten U."/>
            <person name="Grimwood J."/>
            <person name="Chapman J.A."/>
            <person name="Shapiro H."/>
            <person name="Aerts A."/>
            <person name="Otillar R.P."/>
            <person name="Terry A.Y."/>
            <person name="Boore J.L."/>
            <person name="Simakov O."/>
            <person name="Marletaz F."/>
            <person name="Cho S.-J."/>
            <person name="Edsinger-Gonzales E."/>
            <person name="Havlak P."/>
            <person name="Kuo D.-H."/>
            <person name="Larsson T."/>
            <person name="Lv J."/>
            <person name="Arendt D."/>
            <person name="Savage R."/>
            <person name="Osoegawa K."/>
            <person name="de Jong P."/>
            <person name="Lindberg D.R."/>
            <person name="Seaver E.C."/>
            <person name="Weisblat D.A."/>
            <person name="Putnam N.H."/>
            <person name="Grigoriev I.V."/>
            <person name="Rokhsar D.S."/>
        </authorList>
    </citation>
    <scope>NUCLEOTIDE SEQUENCE</scope>
</reference>
<dbReference type="OrthoDB" id="26525at2759"/>
<dbReference type="Pfam" id="PF13499">
    <property type="entry name" value="EF-hand_7"/>
    <property type="match status" value="1"/>
</dbReference>
<dbReference type="Gene3D" id="1.10.238.10">
    <property type="entry name" value="EF-hand"/>
    <property type="match status" value="1"/>
</dbReference>
<evidence type="ECO:0000313" key="6">
    <source>
        <dbReference type="Proteomes" id="UP000015101"/>
    </source>
</evidence>
<proteinExistence type="predicted"/>
<dbReference type="CDD" id="cd00051">
    <property type="entry name" value="EFh"/>
    <property type="match status" value="1"/>
</dbReference>
<evidence type="ECO:0000256" key="1">
    <source>
        <dbReference type="ARBA" id="ARBA00022737"/>
    </source>
</evidence>
<dbReference type="GeneID" id="20217451"/>
<gene>
    <name evidence="5" type="primary">20217451</name>
    <name evidence="4" type="ORF">HELRODRAFT_92973</name>
</gene>
<dbReference type="PROSITE" id="PS00018">
    <property type="entry name" value="EF_HAND_1"/>
    <property type="match status" value="1"/>
</dbReference>
<dbReference type="STRING" id="6412.T1G8Q4"/>
<dbReference type="RefSeq" id="XP_009014457.1">
    <property type="nucleotide sequence ID" value="XM_009016209.1"/>
</dbReference>
<reference evidence="5" key="3">
    <citation type="submission" date="2015-06" db="UniProtKB">
        <authorList>
            <consortium name="EnsemblMetazoa"/>
        </authorList>
    </citation>
    <scope>IDENTIFICATION</scope>
</reference>
<dbReference type="InterPro" id="IPR018247">
    <property type="entry name" value="EF_Hand_1_Ca_BS"/>
</dbReference>
<dbReference type="InterPro" id="IPR002048">
    <property type="entry name" value="EF_hand_dom"/>
</dbReference>
<dbReference type="PROSITE" id="PS50222">
    <property type="entry name" value="EF_HAND_2"/>
    <property type="match status" value="1"/>
</dbReference>
<dbReference type="SMART" id="SM00054">
    <property type="entry name" value="EFh"/>
    <property type="match status" value="1"/>
</dbReference>
<dbReference type="SUPFAM" id="SSF47473">
    <property type="entry name" value="EF-hand"/>
    <property type="match status" value="1"/>
</dbReference>
<organism evidence="5 6">
    <name type="scientific">Helobdella robusta</name>
    <name type="common">Californian leech</name>
    <dbReference type="NCBI Taxonomy" id="6412"/>
    <lineage>
        <taxon>Eukaryota</taxon>
        <taxon>Metazoa</taxon>
        <taxon>Spiralia</taxon>
        <taxon>Lophotrochozoa</taxon>
        <taxon>Annelida</taxon>
        <taxon>Clitellata</taxon>
        <taxon>Hirudinea</taxon>
        <taxon>Rhynchobdellida</taxon>
        <taxon>Glossiphoniidae</taxon>
        <taxon>Helobdella</taxon>
    </lineage>
</organism>
<protein>
    <recommendedName>
        <fullName evidence="3">EF-hand domain-containing protein</fullName>
    </recommendedName>
</protein>
<reference evidence="4 6" key="2">
    <citation type="journal article" date="2013" name="Nature">
        <title>Insights into bilaterian evolution from three spiralian genomes.</title>
        <authorList>
            <person name="Simakov O."/>
            <person name="Marletaz F."/>
            <person name="Cho S.J."/>
            <person name="Edsinger-Gonzales E."/>
            <person name="Havlak P."/>
            <person name="Hellsten U."/>
            <person name="Kuo D.H."/>
            <person name="Larsson T."/>
            <person name="Lv J."/>
            <person name="Arendt D."/>
            <person name="Savage R."/>
            <person name="Osoegawa K."/>
            <person name="de Jong P."/>
            <person name="Grimwood J."/>
            <person name="Chapman J.A."/>
            <person name="Shapiro H."/>
            <person name="Aerts A."/>
            <person name="Otillar R.P."/>
            <person name="Terry A.Y."/>
            <person name="Boore J.L."/>
            <person name="Grigoriev I.V."/>
            <person name="Lindberg D.R."/>
            <person name="Seaver E.C."/>
            <person name="Weisblat D.A."/>
            <person name="Putnam N.H."/>
            <person name="Rokhsar D.S."/>
        </authorList>
    </citation>
    <scope>NUCLEOTIDE SEQUENCE</scope>
</reference>
<keyword evidence="1" id="KW-0677">Repeat</keyword>
<dbReference type="Proteomes" id="UP000015101">
    <property type="component" value="Unassembled WGS sequence"/>
</dbReference>
<dbReference type="GO" id="GO:0043226">
    <property type="term" value="C:organelle"/>
    <property type="evidence" value="ECO:0007669"/>
    <property type="project" value="UniProtKB-ARBA"/>
</dbReference>
<feature type="domain" description="EF-hand" evidence="3">
    <location>
        <begin position="1"/>
        <end position="32"/>
    </location>
</feature>
<dbReference type="EMBL" id="AMQM01011247">
    <property type="status" value="NOT_ANNOTATED_CDS"/>
    <property type="molecule type" value="Genomic_DNA"/>
</dbReference>
<accession>T1G8Q4</accession>
<evidence type="ECO:0000313" key="4">
    <source>
        <dbReference type="EMBL" id="ESO07445.1"/>
    </source>
</evidence>
<dbReference type="PANTHER" id="PTHR23048">
    <property type="entry name" value="MYOSIN LIGHT CHAIN 1, 3"/>
    <property type="match status" value="1"/>
</dbReference>
<dbReference type="EnsemblMetazoa" id="HelroT92973">
    <property type="protein sequence ID" value="HelroP92973"/>
    <property type="gene ID" value="HelroG92973"/>
</dbReference>